<evidence type="ECO:0000256" key="1">
    <source>
        <dbReference type="SAM" id="MobiDB-lite"/>
    </source>
</evidence>
<accession>A0A4S2KGF8</accession>
<protein>
    <submittedName>
        <fullName evidence="2">Uncharacterized protein</fullName>
    </submittedName>
</protein>
<comment type="caution">
    <text evidence="2">The sequence shown here is derived from an EMBL/GenBank/DDBJ whole genome shotgun (WGS) entry which is preliminary data.</text>
</comment>
<evidence type="ECO:0000313" key="3">
    <source>
        <dbReference type="Proteomes" id="UP000310200"/>
    </source>
</evidence>
<feature type="region of interest" description="Disordered" evidence="1">
    <location>
        <begin position="221"/>
        <end position="241"/>
    </location>
</feature>
<proteinExistence type="predicted"/>
<dbReference type="AlphaFoldDB" id="A0A4S2KGF8"/>
<feature type="non-terminal residue" evidence="2">
    <location>
        <position position="724"/>
    </location>
</feature>
<keyword evidence="3" id="KW-1185">Reference proteome</keyword>
<sequence>MPRYKSFQVAACNLIQLKNQPDISGSQSSNLTKTNRLSIIQHSTNTRASAVETSSGHLRRRENRVTRQSPGNETSRKPRAERDAITERNAVFISRLILDGVIRRGLFRRRSRAVLAKSQKMRQKCVAERTRWTITERVDEGGKRGRKIACKWKIVIGRFDDAARCTRNYEGARSFVLMKAVEWKLRLRSTSLIHICLQFSTLIPMINLVLSAGASLEELPQADDNGSTLHPEEDGTNHEPFTSLEPSISEYKYFDINIPQALEGDIKFQRINHEKLSPFAAIGAKSARAKSLRAVERELTVRGVHTSRCPVFSTSRVQRADNPFRLAAFARLPNGYWCIRHCEVRGLSYLAKEAFRICTDSERHSPTRPSINNTPIYAVSSRSLRSDTRDRAVVAVYYTTLNWHQWLRESGKMVFIAGRLIDRLDCVANSFGNESTDKMDVTSLYSPSVLFLPHPIFTFANSARYLDLRDDRRNGARHGTTWSSRSDDIIVTESISTSIRVFKSARLNYVAISDDRSGTDSRSTAQEWSIKQNIPEEKIKMTQYDRWKETSLKSKVHFKLPPTNGISHMHRTGLDAARSKTKRNEHSALRERAASQIPGTCLKSFGLEESHKHNVSFDERMNKSPGITDARELCEIIETGTTVFRGILTVIMWAKHATNKLEISSSDASSGSGLVVKVLHHTKRFVSPLSCGDSSSDYRLMINASEWGSYQREITINPERGERM</sequence>
<gene>
    <name evidence="2" type="ORF">DBV15_07072</name>
</gene>
<feature type="region of interest" description="Disordered" evidence="1">
    <location>
        <begin position="41"/>
        <end position="82"/>
    </location>
</feature>
<dbReference type="EMBL" id="QBLH01002438">
    <property type="protein sequence ID" value="TGZ48532.1"/>
    <property type="molecule type" value="Genomic_DNA"/>
</dbReference>
<name>A0A4S2KGF8_9HYME</name>
<evidence type="ECO:0000313" key="2">
    <source>
        <dbReference type="EMBL" id="TGZ48532.1"/>
    </source>
</evidence>
<organism evidence="2 3">
    <name type="scientific">Temnothorax longispinosus</name>
    <dbReference type="NCBI Taxonomy" id="300112"/>
    <lineage>
        <taxon>Eukaryota</taxon>
        <taxon>Metazoa</taxon>
        <taxon>Ecdysozoa</taxon>
        <taxon>Arthropoda</taxon>
        <taxon>Hexapoda</taxon>
        <taxon>Insecta</taxon>
        <taxon>Pterygota</taxon>
        <taxon>Neoptera</taxon>
        <taxon>Endopterygota</taxon>
        <taxon>Hymenoptera</taxon>
        <taxon>Apocrita</taxon>
        <taxon>Aculeata</taxon>
        <taxon>Formicoidea</taxon>
        <taxon>Formicidae</taxon>
        <taxon>Myrmicinae</taxon>
        <taxon>Temnothorax</taxon>
    </lineage>
</organism>
<dbReference type="Proteomes" id="UP000310200">
    <property type="component" value="Unassembled WGS sequence"/>
</dbReference>
<reference evidence="2 3" key="1">
    <citation type="journal article" date="2019" name="Philos. Trans. R. Soc. Lond., B, Biol. Sci.">
        <title>Ant behaviour and brain gene expression of defending hosts depend on the ecological success of the intruding social parasite.</title>
        <authorList>
            <person name="Kaur R."/>
            <person name="Stoldt M."/>
            <person name="Jongepier E."/>
            <person name="Feldmeyer B."/>
            <person name="Menzel F."/>
            <person name="Bornberg-Bauer E."/>
            <person name="Foitzik S."/>
        </authorList>
    </citation>
    <scope>NUCLEOTIDE SEQUENCE [LARGE SCALE GENOMIC DNA]</scope>
    <source>
        <tissue evidence="2">Whole body</tissue>
    </source>
</reference>
<feature type="compositionally biased region" description="Polar residues" evidence="1">
    <location>
        <begin position="41"/>
        <end position="56"/>
    </location>
</feature>